<dbReference type="Proteomes" id="UP000011021">
    <property type="component" value="Unassembled WGS sequence"/>
</dbReference>
<dbReference type="RefSeq" id="WP_005674369.1">
    <property type="nucleotide sequence ID" value="NZ_CP146288.1"/>
</dbReference>
<evidence type="ECO:0000256" key="2">
    <source>
        <dbReference type="SAM" id="Phobius"/>
    </source>
</evidence>
<keyword evidence="2" id="KW-1133">Transmembrane helix</keyword>
<protein>
    <submittedName>
        <fullName evidence="3">Uncharacterized protein</fullName>
    </submittedName>
</protein>
<feature type="compositionally biased region" description="Low complexity" evidence="1">
    <location>
        <begin position="73"/>
        <end position="84"/>
    </location>
</feature>
<accession>E7RZ87</accession>
<evidence type="ECO:0000313" key="4">
    <source>
        <dbReference type="Proteomes" id="UP000011021"/>
    </source>
</evidence>
<feature type="compositionally biased region" description="Basic and acidic residues" evidence="1">
    <location>
        <begin position="162"/>
        <end position="171"/>
    </location>
</feature>
<name>E7RZ87_9BURK</name>
<reference evidence="3 4" key="1">
    <citation type="submission" date="2010-12" db="EMBL/GenBank/DDBJ databases">
        <authorList>
            <person name="Muzny D."/>
            <person name="Qin X."/>
            <person name="Deng J."/>
            <person name="Jiang H."/>
            <person name="Liu Y."/>
            <person name="Qu J."/>
            <person name="Song X.-Z."/>
            <person name="Zhang L."/>
            <person name="Thornton R."/>
            <person name="Coyle M."/>
            <person name="Francisco L."/>
            <person name="Jackson L."/>
            <person name="Javaid M."/>
            <person name="Korchina V."/>
            <person name="Kovar C."/>
            <person name="Mata R."/>
            <person name="Mathew T."/>
            <person name="Ngo R."/>
            <person name="Nguyen L."/>
            <person name="Nguyen N."/>
            <person name="Okwuonu G."/>
            <person name="Ongeri F."/>
            <person name="Pham C."/>
            <person name="Simmons D."/>
            <person name="Wilczek-Boney K."/>
            <person name="Hale W."/>
            <person name="Jakkamsetti A."/>
            <person name="Pham P."/>
            <person name="Ruth R."/>
            <person name="San Lucas F."/>
            <person name="Warren J."/>
            <person name="Zhang J."/>
            <person name="Zhao Z."/>
            <person name="Zhou C."/>
            <person name="Zhu D."/>
            <person name="Lee S."/>
            <person name="Bess C."/>
            <person name="Blankenburg K."/>
            <person name="Forbes L."/>
            <person name="Fu Q."/>
            <person name="Gubbala S."/>
            <person name="Hirani K."/>
            <person name="Jayaseelan J.C."/>
            <person name="Lara F."/>
            <person name="Munidasa M."/>
            <person name="Palculict T."/>
            <person name="Patil S."/>
            <person name="Pu L.-L."/>
            <person name="Saada N."/>
            <person name="Tang L."/>
            <person name="Weissenberger G."/>
            <person name="Zhu Y."/>
            <person name="Hemphill L."/>
            <person name="Shang Y."/>
            <person name="Youmans B."/>
            <person name="Ayvaz T."/>
            <person name="Ross M."/>
            <person name="Santibanez J."/>
            <person name="Aqrawi P."/>
            <person name="Gross S."/>
            <person name="Joshi V."/>
            <person name="Fowler G."/>
            <person name="Nazareth L."/>
            <person name="Reid J."/>
            <person name="Worley K."/>
            <person name="Petrosino J."/>
            <person name="Highlander S."/>
            <person name="Gibbs R."/>
        </authorList>
    </citation>
    <scope>NUCLEOTIDE SEQUENCE [LARGE SCALE GENOMIC DNA]</scope>
    <source>
        <strain evidence="3 4">ATCC 51599</strain>
    </source>
</reference>
<dbReference type="EMBL" id="AEQP01000022">
    <property type="protein sequence ID" value="EFV93886.1"/>
    <property type="molecule type" value="Genomic_DNA"/>
</dbReference>
<proteinExistence type="predicted"/>
<keyword evidence="4" id="KW-1185">Reference proteome</keyword>
<keyword evidence="2" id="KW-0472">Membrane</keyword>
<comment type="caution">
    <text evidence="3">The sequence shown here is derived from an EMBL/GenBank/DDBJ whole genome shotgun (WGS) entry which is preliminary data.</text>
</comment>
<feature type="transmembrane region" description="Helical" evidence="2">
    <location>
        <begin position="20"/>
        <end position="45"/>
    </location>
</feature>
<evidence type="ECO:0000256" key="1">
    <source>
        <dbReference type="SAM" id="MobiDB-lite"/>
    </source>
</evidence>
<sequence>MSSLLEDPPMPTRSRGWGHYLLPALVLLNVLLMLSLLGVLPPVFGDQPDPGRLSRQIDADRVRVVPGGAAAAEAASSAHSAAAAQEGDKQADAAPQGAVSGNVQNASARSAAQDERQPASASAPDRNASDRQGASARTADRPHAAPSGASRNSTSGAASARPRQDANRRQDQQAGNRSTN</sequence>
<feature type="compositionally biased region" description="Polar residues" evidence="1">
    <location>
        <begin position="99"/>
        <end position="110"/>
    </location>
</feature>
<evidence type="ECO:0000313" key="3">
    <source>
        <dbReference type="EMBL" id="EFV93886.1"/>
    </source>
</evidence>
<dbReference type="HOGENOM" id="CLU_1494472_0_0_4"/>
<dbReference type="AlphaFoldDB" id="E7RZ87"/>
<gene>
    <name evidence="3" type="ORF">HMPREF0551_2001</name>
</gene>
<organism evidence="3 4">
    <name type="scientific">Lautropia mirabilis ATCC 51599</name>
    <dbReference type="NCBI Taxonomy" id="887898"/>
    <lineage>
        <taxon>Bacteria</taxon>
        <taxon>Pseudomonadati</taxon>
        <taxon>Pseudomonadota</taxon>
        <taxon>Betaproteobacteria</taxon>
        <taxon>Burkholderiales</taxon>
        <taxon>Burkholderiaceae</taxon>
        <taxon>Lautropia</taxon>
    </lineage>
</organism>
<feature type="region of interest" description="Disordered" evidence="1">
    <location>
        <begin position="73"/>
        <end position="180"/>
    </location>
</feature>
<keyword evidence="2" id="KW-0812">Transmembrane</keyword>